<gene>
    <name evidence="2" type="primary">20202570</name>
    <name evidence="1" type="ORF">HELRODRAFT_168955</name>
</gene>
<dbReference type="OMA" id="CAEESSH"/>
<dbReference type="HOGENOM" id="CLU_1361751_0_0_1"/>
<accession>T1F170</accession>
<dbReference type="InterPro" id="IPR013083">
    <property type="entry name" value="Znf_RING/FYVE/PHD"/>
</dbReference>
<evidence type="ECO:0000313" key="2">
    <source>
        <dbReference type="EnsemblMetazoa" id="HelroP168955"/>
    </source>
</evidence>
<reference evidence="3" key="1">
    <citation type="submission" date="2012-12" db="EMBL/GenBank/DDBJ databases">
        <authorList>
            <person name="Hellsten U."/>
            <person name="Grimwood J."/>
            <person name="Chapman J.A."/>
            <person name="Shapiro H."/>
            <person name="Aerts A."/>
            <person name="Otillar R.P."/>
            <person name="Terry A.Y."/>
            <person name="Boore J.L."/>
            <person name="Simakov O."/>
            <person name="Marletaz F."/>
            <person name="Cho S.-J."/>
            <person name="Edsinger-Gonzales E."/>
            <person name="Havlak P."/>
            <person name="Kuo D.-H."/>
            <person name="Larsson T."/>
            <person name="Lv J."/>
            <person name="Arendt D."/>
            <person name="Savage R."/>
            <person name="Osoegawa K."/>
            <person name="de Jong P."/>
            <person name="Lindberg D.R."/>
            <person name="Seaver E.C."/>
            <person name="Weisblat D.A."/>
            <person name="Putnam N.H."/>
            <person name="Grigoriev I.V."/>
            <person name="Rokhsar D.S."/>
        </authorList>
    </citation>
    <scope>NUCLEOTIDE SEQUENCE</scope>
</reference>
<organism evidence="2 3">
    <name type="scientific">Helobdella robusta</name>
    <name type="common">Californian leech</name>
    <dbReference type="NCBI Taxonomy" id="6412"/>
    <lineage>
        <taxon>Eukaryota</taxon>
        <taxon>Metazoa</taxon>
        <taxon>Spiralia</taxon>
        <taxon>Lophotrochozoa</taxon>
        <taxon>Annelida</taxon>
        <taxon>Clitellata</taxon>
        <taxon>Hirudinea</taxon>
        <taxon>Rhynchobdellida</taxon>
        <taxon>Glossiphoniidae</taxon>
        <taxon>Helobdella</taxon>
    </lineage>
</organism>
<evidence type="ECO:0000313" key="1">
    <source>
        <dbReference type="EMBL" id="ESO09023.1"/>
    </source>
</evidence>
<dbReference type="KEGG" id="hro:HELRODRAFT_168955"/>
<dbReference type="SUPFAM" id="SSF57924">
    <property type="entry name" value="Inhibitor of apoptosis (IAP) repeat"/>
    <property type="match status" value="1"/>
</dbReference>
<dbReference type="AlphaFoldDB" id="T1F170"/>
<evidence type="ECO:0008006" key="4">
    <source>
        <dbReference type="Google" id="ProtNLM"/>
    </source>
</evidence>
<dbReference type="OrthoDB" id="10251804at2759"/>
<reference evidence="2" key="3">
    <citation type="submission" date="2015-06" db="UniProtKB">
        <authorList>
            <consortium name="EnsemblMetazoa"/>
        </authorList>
    </citation>
    <scope>IDENTIFICATION</scope>
</reference>
<dbReference type="GeneID" id="20202570"/>
<dbReference type="Pfam" id="PF13920">
    <property type="entry name" value="zf-C3HC4_3"/>
    <property type="match status" value="1"/>
</dbReference>
<keyword evidence="3" id="KW-1185">Reference proteome</keyword>
<evidence type="ECO:0000313" key="3">
    <source>
        <dbReference type="Proteomes" id="UP000015101"/>
    </source>
</evidence>
<dbReference type="Proteomes" id="UP000015101">
    <property type="component" value="Unassembled WGS sequence"/>
</dbReference>
<dbReference type="Gene3D" id="1.10.1170.10">
    <property type="entry name" value="Inhibitor Of Apoptosis Protein (2mihbC-IAP-1), Chain A"/>
    <property type="match status" value="1"/>
</dbReference>
<protein>
    <recommendedName>
        <fullName evidence="4">RING-type domain-containing protein</fullName>
    </recommendedName>
</protein>
<dbReference type="PROSITE" id="PS50143">
    <property type="entry name" value="BIR_REPEAT_2"/>
    <property type="match status" value="1"/>
</dbReference>
<dbReference type="Pfam" id="PF00653">
    <property type="entry name" value="BIR"/>
    <property type="match status" value="1"/>
</dbReference>
<name>T1F170_HELRO</name>
<dbReference type="Gene3D" id="3.30.40.10">
    <property type="entry name" value="Zinc/RING finger domain, C3HC4 (zinc finger)"/>
    <property type="match status" value="1"/>
</dbReference>
<dbReference type="EMBL" id="KB096023">
    <property type="protein sequence ID" value="ESO09023.1"/>
    <property type="molecule type" value="Genomic_DNA"/>
</dbReference>
<dbReference type="CTD" id="20202570"/>
<sequence length="201" mass="23309">MISDEASTLLYSDRKSSVPIVESTYGNKKNYSDSISRLKSFVFCPLHLHGLRKDLVERGFYYTGVGYCIRCYACFSEITFNENQTMENLSERHGKRCRFFFRNSSTTPTKHVQEKFDEIDGLAKSDDGPCGTNIESLIKRLEMENKKLKEIWLCRKCRVEEVQTLYLPCRHFICCQTCAEESSHCLDCSEKILGTVRVFKE</sequence>
<dbReference type="InterPro" id="IPR001370">
    <property type="entry name" value="BIR_rpt"/>
</dbReference>
<reference evidence="1 3" key="2">
    <citation type="journal article" date="2013" name="Nature">
        <title>Insights into bilaterian evolution from three spiralian genomes.</title>
        <authorList>
            <person name="Simakov O."/>
            <person name="Marletaz F."/>
            <person name="Cho S.J."/>
            <person name="Edsinger-Gonzales E."/>
            <person name="Havlak P."/>
            <person name="Hellsten U."/>
            <person name="Kuo D.H."/>
            <person name="Larsson T."/>
            <person name="Lv J."/>
            <person name="Arendt D."/>
            <person name="Savage R."/>
            <person name="Osoegawa K."/>
            <person name="de Jong P."/>
            <person name="Grimwood J."/>
            <person name="Chapman J.A."/>
            <person name="Shapiro H."/>
            <person name="Aerts A."/>
            <person name="Otillar R.P."/>
            <person name="Terry A.Y."/>
            <person name="Boore J.L."/>
            <person name="Grigoriev I.V."/>
            <person name="Lindberg D.R."/>
            <person name="Seaver E.C."/>
            <person name="Weisblat D.A."/>
            <person name="Putnam N.H."/>
            <person name="Rokhsar D.S."/>
        </authorList>
    </citation>
    <scope>NUCLEOTIDE SEQUENCE</scope>
</reference>
<dbReference type="EnsemblMetazoa" id="HelroT168955">
    <property type="protein sequence ID" value="HelroP168955"/>
    <property type="gene ID" value="HelroG168955"/>
</dbReference>
<dbReference type="STRING" id="6412.T1F170"/>
<dbReference type="EMBL" id="AMQM01003151">
    <property type="status" value="NOT_ANNOTATED_CDS"/>
    <property type="molecule type" value="Genomic_DNA"/>
</dbReference>
<dbReference type="InParanoid" id="T1F170"/>
<proteinExistence type="predicted"/>
<dbReference type="SMART" id="SM00238">
    <property type="entry name" value="BIR"/>
    <property type="match status" value="1"/>
</dbReference>
<dbReference type="RefSeq" id="XP_009013045.1">
    <property type="nucleotide sequence ID" value="XM_009014797.1"/>
</dbReference>